<dbReference type="HOGENOM" id="CLU_2799115_0_0_1"/>
<accession>A0A061G2C1</accession>
<protein>
    <submittedName>
        <fullName evidence="1">Uncharacterized protein</fullName>
    </submittedName>
</protein>
<evidence type="ECO:0000313" key="1">
    <source>
        <dbReference type="EMBL" id="EOY23538.1"/>
    </source>
</evidence>
<gene>
    <name evidence="1" type="ORF">TCM_015406</name>
</gene>
<proteinExistence type="predicted"/>
<keyword evidence="2" id="KW-1185">Reference proteome</keyword>
<evidence type="ECO:0000313" key="2">
    <source>
        <dbReference type="Proteomes" id="UP000026915"/>
    </source>
</evidence>
<dbReference type="Proteomes" id="UP000026915">
    <property type="component" value="Chromosome 3"/>
</dbReference>
<dbReference type="InParanoid" id="A0A061G2C1"/>
<dbReference type="AlphaFoldDB" id="A0A061G2C1"/>
<name>A0A061G2C1_THECC</name>
<sequence length="68" mass="7935">MTWVVGAASIIFEKKVLMEWPILRLDVLLMGKLSPAIELRSKFAVSSIKEKRENKEQRFRSRDLITMV</sequence>
<reference evidence="1 2" key="1">
    <citation type="journal article" date="2013" name="Genome Biol.">
        <title>The genome sequence of the most widely cultivated cacao type and its use to identify candidate genes regulating pod color.</title>
        <authorList>
            <person name="Motamayor J.C."/>
            <person name="Mockaitis K."/>
            <person name="Schmutz J."/>
            <person name="Haiminen N."/>
            <person name="Iii D.L."/>
            <person name="Cornejo O."/>
            <person name="Findley S.D."/>
            <person name="Zheng P."/>
            <person name="Utro F."/>
            <person name="Royaert S."/>
            <person name="Saski C."/>
            <person name="Jenkins J."/>
            <person name="Podicheti R."/>
            <person name="Zhao M."/>
            <person name="Scheffler B.E."/>
            <person name="Stack J.C."/>
            <person name="Feltus F.A."/>
            <person name="Mustiga G.M."/>
            <person name="Amores F."/>
            <person name="Phillips W."/>
            <person name="Marelli J.P."/>
            <person name="May G.D."/>
            <person name="Shapiro H."/>
            <person name="Ma J."/>
            <person name="Bustamante C.D."/>
            <person name="Schnell R.J."/>
            <person name="Main D."/>
            <person name="Gilbert D."/>
            <person name="Parida L."/>
            <person name="Kuhn D.N."/>
        </authorList>
    </citation>
    <scope>NUCLEOTIDE SEQUENCE [LARGE SCALE GENOMIC DNA]</scope>
    <source>
        <strain evidence="2">cv. Matina 1-6</strain>
    </source>
</reference>
<dbReference type="Gramene" id="EOY23538">
    <property type="protein sequence ID" value="EOY23538"/>
    <property type="gene ID" value="TCM_015406"/>
</dbReference>
<organism evidence="1 2">
    <name type="scientific">Theobroma cacao</name>
    <name type="common">Cacao</name>
    <name type="synonym">Cocoa</name>
    <dbReference type="NCBI Taxonomy" id="3641"/>
    <lineage>
        <taxon>Eukaryota</taxon>
        <taxon>Viridiplantae</taxon>
        <taxon>Streptophyta</taxon>
        <taxon>Embryophyta</taxon>
        <taxon>Tracheophyta</taxon>
        <taxon>Spermatophyta</taxon>
        <taxon>Magnoliopsida</taxon>
        <taxon>eudicotyledons</taxon>
        <taxon>Gunneridae</taxon>
        <taxon>Pentapetalae</taxon>
        <taxon>rosids</taxon>
        <taxon>malvids</taxon>
        <taxon>Malvales</taxon>
        <taxon>Malvaceae</taxon>
        <taxon>Byttnerioideae</taxon>
        <taxon>Theobroma</taxon>
    </lineage>
</organism>
<dbReference type="EMBL" id="CM001881">
    <property type="protein sequence ID" value="EOY23538.1"/>
    <property type="molecule type" value="Genomic_DNA"/>
</dbReference>